<protein>
    <recommendedName>
        <fullName evidence="2">Alpha/beta hydrolase fold-3 domain-containing protein</fullName>
    </recommendedName>
</protein>
<evidence type="ECO:0000256" key="1">
    <source>
        <dbReference type="ARBA" id="ARBA00022801"/>
    </source>
</evidence>
<evidence type="ECO:0000313" key="4">
    <source>
        <dbReference type="Proteomes" id="UP000292702"/>
    </source>
</evidence>
<dbReference type="Gene3D" id="3.40.50.1820">
    <property type="entry name" value="alpha/beta hydrolase"/>
    <property type="match status" value="1"/>
</dbReference>
<evidence type="ECO:0000313" key="3">
    <source>
        <dbReference type="EMBL" id="TCD70227.1"/>
    </source>
</evidence>
<accession>A0A4V2MXH9</accession>
<dbReference type="InterPro" id="IPR029058">
    <property type="entry name" value="AB_hydrolase_fold"/>
</dbReference>
<gene>
    <name evidence="3" type="ORF">EIP91_004408</name>
</gene>
<organism evidence="3 4">
    <name type="scientific">Steccherinum ochraceum</name>
    <dbReference type="NCBI Taxonomy" id="92696"/>
    <lineage>
        <taxon>Eukaryota</taxon>
        <taxon>Fungi</taxon>
        <taxon>Dikarya</taxon>
        <taxon>Basidiomycota</taxon>
        <taxon>Agaricomycotina</taxon>
        <taxon>Agaricomycetes</taxon>
        <taxon>Polyporales</taxon>
        <taxon>Steccherinaceae</taxon>
        <taxon>Steccherinum</taxon>
    </lineage>
</organism>
<dbReference type="SUPFAM" id="SSF53474">
    <property type="entry name" value="alpha/beta-Hydrolases"/>
    <property type="match status" value="1"/>
</dbReference>
<dbReference type="GO" id="GO:0016787">
    <property type="term" value="F:hydrolase activity"/>
    <property type="evidence" value="ECO:0007669"/>
    <property type="project" value="UniProtKB-KW"/>
</dbReference>
<dbReference type="InterPro" id="IPR013094">
    <property type="entry name" value="AB_hydrolase_3"/>
</dbReference>
<evidence type="ECO:0000259" key="2">
    <source>
        <dbReference type="Pfam" id="PF07859"/>
    </source>
</evidence>
<keyword evidence="4" id="KW-1185">Reference proteome</keyword>
<reference evidence="3 4" key="1">
    <citation type="submission" date="2018-11" db="EMBL/GenBank/DDBJ databases">
        <title>Genome assembly of Steccherinum ochraceum LE-BIN_3174, the white-rot fungus of the Steccherinaceae family (The Residual Polyporoid clade, Polyporales, Basidiomycota).</title>
        <authorList>
            <person name="Fedorova T.V."/>
            <person name="Glazunova O.A."/>
            <person name="Landesman E.O."/>
            <person name="Moiseenko K.V."/>
            <person name="Psurtseva N.V."/>
            <person name="Savinova O.S."/>
            <person name="Shakhova N.V."/>
            <person name="Tyazhelova T.V."/>
            <person name="Vasina D.V."/>
        </authorList>
    </citation>
    <scope>NUCLEOTIDE SEQUENCE [LARGE SCALE GENOMIC DNA]</scope>
    <source>
        <strain evidence="3 4">LE-BIN_3174</strain>
    </source>
</reference>
<dbReference type="EMBL" id="RWJN01000025">
    <property type="protein sequence ID" value="TCD70227.1"/>
    <property type="molecule type" value="Genomic_DNA"/>
</dbReference>
<feature type="domain" description="Alpha/beta hydrolase fold-3" evidence="2">
    <location>
        <begin position="92"/>
        <end position="314"/>
    </location>
</feature>
<dbReference type="InterPro" id="IPR050300">
    <property type="entry name" value="GDXG_lipolytic_enzyme"/>
</dbReference>
<dbReference type="OrthoDB" id="408631at2759"/>
<dbReference type="AlphaFoldDB" id="A0A4V2MXH9"/>
<comment type="caution">
    <text evidence="3">The sequence shown here is derived from an EMBL/GenBank/DDBJ whole genome shotgun (WGS) entry which is preliminary data.</text>
</comment>
<sequence>MADSPYAHYGVVDPEYAKAFTPRAVKYDDVLAARQFMHEKYMPMSRERQRANLPDASTYTIQNHAIPVDNGTTTIVVRVITPTVSGPFPLLYHIHGGANVLAGFVMGSIDSLGFTMAALSVELGIVVAQVGYRLAPEHKHPTQVNDCLEGLRWVVNNAPSLNIDLSKGFVIAGESAGASLTATITHLILDDPTFRGKQPTGQILGLPTVVDPRAYPEKYKAELRSLDMVENAHMAVLDKQFICDVYAKHIQNSPDDPTASPLLFKSHANLPPALLQVSGLDLIRDEGIIYDKVLREAGVQSELIVYPGIGHGTHFTYPELTLSKKFHADFKNGLRAFMPGLKK</sequence>
<dbReference type="STRING" id="92696.A0A4V2MXH9"/>
<dbReference type="Proteomes" id="UP000292702">
    <property type="component" value="Unassembled WGS sequence"/>
</dbReference>
<proteinExistence type="predicted"/>
<keyword evidence="1" id="KW-0378">Hydrolase</keyword>
<dbReference type="PANTHER" id="PTHR48081">
    <property type="entry name" value="AB HYDROLASE SUPERFAMILY PROTEIN C4A8.06C"/>
    <property type="match status" value="1"/>
</dbReference>
<dbReference type="Pfam" id="PF07859">
    <property type="entry name" value="Abhydrolase_3"/>
    <property type="match status" value="1"/>
</dbReference>
<name>A0A4V2MXH9_9APHY</name>
<dbReference type="PANTHER" id="PTHR48081:SF8">
    <property type="entry name" value="ALPHA_BETA HYDROLASE FOLD-3 DOMAIN-CONTAINING PROTEIN-RELATED"/>
    <property type="match status" value="1"/>
</dbReference>